<keyword evidence="2" id="KW-1185">Reference proteome</keyword>
<evidence type="ECO:0000313" key="1">
    <source>
        <dbReference type="EMBL" id="RKE93807.1"/>
    </source>
</evidence>
<evidence type="ECO:0000313" key="2">
    <source>
        <dbReference type="Proteomes" id="UP000284407"/>
    </source>
</evidence>
<accession>A0A420DHW9</accession>
<name>A0A420DHW9_9RHOB</name>
<sequence>MPKICIYILSLINVRPQKEQVAGAVCACAIAPQHVTRGQLVMKGAYHGAKALQRCGCART</sequence>
<dbReference type="Proteomes" id="UP000284407">
    <property type="component" value="Unassembled WGS sequence"/>
</dbReference>
<reference evidence="1 2" key="1">
    <citation type="submission" date="2018-09" db="EMBL/GenBank/DDBJ databases">
        <title>Genomic Encyclopedia of Archaeal and Bacterial Type Strains, Phase II (KMG-II): from individual species to whole genera.</title>
        <authorList>
            <person name="Goeker M."/>
        </authorList>
    </citation>
    <scope>NUCLEOTIDE SEQUENCE [LARGE SCALE GENOMIC DNA]</scope>
    <source>
        <strain evidence="1 2">DSM 11458</strain>
    </source>
</reference>
<dbReference type="EMBL" id="RAQK01000002">
    <property type="protein sequence ID" value="RKE93807.1"/>
    <property type="molecule type" value="Genomic_DNA"/>
</dbReference>
<proteinExistence type="predicted"/>
<gene>
    <name evidence="1" type="ORF">C8N30_2904</name>
</gene>
<comment type="caution">
    <text evidence="1">The sequence shown here is derived from an EMBL/GenBank/DDBJ whole genome shotgun (WGS) entry which is preliminary data.</text>
</comment>
<dbReference type="AlphaFoldDB" id="A0A420DHW9"/>
<organism evidence="1 2">
    <name type="scientific">Sulfitobacter guttiformis</name>
    <dbReference type="NCBI Taxonomy" id="74349"/>
    <lineage>
        <taxon>Bacteria</taxon>
        <taxon>Pseudomonadati</taxon>
        <taxon>Pseudomonadota</taxon>
        <taxon>Alphaproteobacteria</taxon>
        <taxon>Rhodobacterales</taxon>
        <taxon>Roseobacteraceae</taxon>
        <taxon>Sulfitobacter</taxon>
    </lineage>
</organism>
<protein>
    <submittedName>
        <fullName evidence="1">Uncharacterized protein</fullName>
    </submittedName>
</protein>